<gene>
    <name evidence="2" type="ORF">NLJ89_g11874</name>
</gene>
<evidence type="ECO:0000313" key="2">
    <source>
        <dbReference type="EMBL" id="KAJ3485729.1"/>
    </source>
</evidence>
<organism evidence="2 3">
    <name type="scientific">Agrocybe chaxingu</name>
    <dbReference type="NCBI Taxonomy" id="84603"/>
    <lineage>
        <taxon>Eukaryota</taxon>
        <taxon>Fungi</taxon>
        <taxon>Dikarya</taxon>
        <taxon>Basidiomycota</taxon>
        <taxon>Agaricomycotina</taxon>
        <taxon>Agaricomycetes</taxon>
        <taxon>Agaricomycetidae</taxon>
        <taxon>Agaricales</taxon>
        <taxon>Agaricineae</taxon>
        <taxon>Strophariaceae</taxon>
        <taxon>Agrocybe</taxon>
    </lineage>
</organism>
<keyword evidence="3" id="KW-1185">Reference proteome</keyword>
<dbReference type="EMBL" id="JANKHO010003152">
    <property type="protein sequence ID" value="KAJ3485729.1"/>
    <property type="molecule type" value="Genomic_DNA"/>
</dbReference>
<protein>
    <submittedName>
        <fullName evidence="2">Uncharacterized protein</fullName>
    </submittedName>
</protein>
<accession>A0A9W8MR77</accession>
<evidence type="ECO:0000256" key="1">
    <source>
        <dbReference type="SAM" id="MobiDB-lite"/>
    </source>
</evidence>
<evidence type="ECO:0000313" key="3">
    <source>
        <dbReference type="Proteomes" id="UP001148786"/>
    </source>
</evidence>
<comment type="caution">
    <text evidence="2">The sequence shown here is derived from an EMBL/GenBank/DDBJ whole genome shotgun (WGS) entry which is preliminary data.</text>
</comment>
<dbReference type="Proteomes" id="UP001148786">
    <property type="component" value="Unassembled WGS sequence"/>
</dbReference>
<feature type="region of interest" description="Disordered" evidence="1">
    <location>
        <begin position="26"/>
        <end position="48"/>
    </location>
</feature>
<sequence length="240" mass="26293">MCSTRLPRALYRFNIVHHLDQPSISTLAARIRPPPRGAPRQRGDEPTTPALTFASLKKHDWVVHQPNNPPNFNHLQLKSRRRATHFAFRDGYFVFVDAGFTLTEDVPLVCSASLSPHLSPHLFSQVSAPQASGVANPTTFAFRGHNLATSTSTTSSLSQSSIQPRGERQHIRDEGIVFGVRGAPLQGCDEFGVARYPPPSTLGPLVVKLRPMPRLRPQHLISTSGDWAGGMKANMGALPL</sequence>
<proteinExistence type="predicted"/>
<dbReference type="AlphaFoldDB" id="A0A9W8MR77"/>
<reference evidence="2" key="1">
    <citation type="submission" date="2022-07" db="EMBL/GenBank/DDBJ databases">
        <title>Genome Sequence of Agrocybe chaxingu.</title>
        <authorList>
            <person name="Buettner E."/>
        </authorList>
    </citation>
    <scope>NUCLEOTIDE SEQUENCE</scope>
    <source>
        <strain evidence="2">MP-N11</strain>
    </source>
</reference>
<name>A0A9W8MR77_9AGAR</name>